<proteinExistence type="predicted"/>
<gene>
    <name evidence="1" type="ORF">CCHLO57077_00018021</name>
</gene>
<feature type="non-terminal residue" evidence="1">
    <location>
        <position position="1"/>
    </location>
</feature>
<name>A0AA35PUV9_9HYPO</name>
<dbReference type="EMBL" id="CABFNP030000591">
    <property type="protein sequence ID" value="CAI6050207.1"/>
    <property type="molecule type" value="Genomic_DNA"/>
</dbReference>
<evidence type="ECO:0000313" key="2">
    <source>
        <dbReference type="Proteomes" id="UP001160390"/>
    </source>
</evidence>
<accession>A0AA35PUV9</accession>
<dbReference type="Proteomes" id="UP001160390">
    <property type="component" value="Unassembled WGS sequence"/>
</dbReference>
<protein>
    <submittedName>
        <fullName evidence="1">Uncharacterized protein</fullName>
    </submittedName>
</protein>
<feature type="non-terminal residue" evidence="1">
    <location>
        <position position="272"/>
    </location>
</feature>
<evidence type="ECO:0000313" key="1">
    <source>
        <dbReference type="EMBL" id="CAI6050207.1"/>
    </source>
</evidence>
<reference evidence="1" key="1">
    <citation type="submission" date="2023-01" db="EMBL/GenBank/DDBJ databases">
        <authorList>
            <person name="Piombo E."/>
        </authorList>
    </citation>
    <scope>NUCLEOTIDE SEQUENCE</scope>
</reference>
<sequence length="272" mass="30900">LWSSTFTQFWQGTNKQKHLHPEVKTWISTITKTLSSVEGPTALLDLVQLDILPKLRETLKKAESDQIYCFNSTVQQKAKSFTNSSYSNTLRIPIALPEVGPALYMNSGHAWFTDKKVRYTRHHCRSTVSNCSLPTHASNPLLFLIFSFSLTSETCQLCNLLCQALKTSGYGDGHEDSVEIYRKGLKVFVPTESSDFPILSIYMHLGRENTEYFMDGSTWHSFRITLTHQPLISNLGPPTYLTMEVFTKSNYSRNGFGYAKSLITIQQSRYAI</sequence>
<organism evidence="1 2">
    <name type="scientific">Clonostachys chloroleuca</name>
    <dbReference type="NCBI Taxonomy" id="1926264"/>
    <lineage>
        <taxon>Eukaryota</taxon>
        <taxon>Fungi</taxon>
        <taxon>Dikarya</taxon>
        <taxon>Ascomycota</taxon>
        <taxon>Pezizomycotina</taxon>
        <taxon>Sordariomycetes</taxon>
        <taxon>Hypocreomycetidae</taxon>
        <taxon>Hypocreales</taxon>
        <taxon>Bionectriaceae</taxon>
        <taxon>Clonostachys</taxon>
    </lineage>
</organism>
<dbReference type="AlphaFoldDB" id="A0AA35PUV9"/>
<keyword evidence="2" id="KW-1185">Reference proteome</keyword>
<comment type="caution">
    <text evidence="1">The sequence shown here is derived from an EMBL/GenBank/DDBJ whole genome shotgun (WGS) entry which is preliminary data.</text>
</comment>